<sequence length="67" mass="7150">MAARCGGGAEQHLLFGDEHWLVRVPAHRGLSRGFASDGGNLVENAHVETSSEPSAVLSSALMQKKYD</sequence>
<dbReference type="KEGG" id="malv:MALV_47820"/>
<evidence type="ECO:0000256" key="1">
    <source>
        <dbReference type="SAM" id="MobiDB-lite"/>
    </source>
</evidence>
<evidence type="ECO:0000313" key="2">
    <source>
        <dbReference type="EMBL" id="BBX29657.1"/>
    </source>
</evidence>
<feature type="compositionally biased region" description="Polar residues" evidence="1">
    <location>
        <begin position="47"/>
        <end position="61"/>
    </location>
</feature>
<accession>A0A6N4V1C4</accession>
<name>A0A6N4V1C4_9MYCO</name>
<proteinExistence type="predicted"/>
<dbReference type="Proteomes" id="UP000466906">
    <property type="component" value="Chromosome"/>
</dbReference>
<keyword evidence="3" id="KW-1185">Reference proteome</keyword>
<evidence type="ECO:0000313" key="3">
    <source>
        <dbReference type="Proteomes" id="UP000466906"/>
    </source>
</evidence>
<dbReference type="AlphaFoldDB" id="A0A6N4V1C4"/>
<organism evidence="2 3">
    <name type="scientific">Mycolicibacterium alvei</name>
    <dbReference type="NCBI Taxonomy" id="67081"/>
    <lineage>
        <taxon>Bacteria</taxon>
        <taxon>Bacillati</taxon>
        <taxon>Actinomycetota</taxon>
        <taxon>Actinomycetes</taxon>
        <taxon>Mycobacteriales</taxon>
        <taxon>Mycobacteriaceae</taxon>
        <taxon>Mycolicibacterium</taxon>
    </lineage>
</organism>
<dbReference type="EMBL" id="AP022565">
    <property type="protein sequence ID" value="BBX29657.1"/>
    <property type="molecule type" value="Genomic_DNA"/>
</dbReference>
<reference evidence="2 3" key="1">
    <citation type="journal article" date="2019" name="Emerg. Microbes Infect.">
        <title>Comprehensive subspecies identification of 175 nontuberculous mycobacteria species based on 7547 genomic profiles.</title>
        <authorList>
            <person name="Matsumoto Y."/>
            <person name="Kinjo T."/>
            <person name="Motooka D."/>
            <person name="Nabeya D."/>
            <person name="Jung N."/>
            <person name="Uechi K."/>
            <person name="Horii T."/>
            <person name="Iida T."/>
            <person name="Fujita J."/>
            <person name="Nakamura S."/>
        </authorList>
    </citation>
    <scope>NUCLEOTIDE SEQUENCE [LARGE SCALE GENOMIC DNA]</scope>
    <source>
        <strain evidence="2 3">JCM 12272</strain>
    </source>
</reference>
<feature type="region of interest" description="Disordered" evidence="1">
    <location>
        <begin position="46"/>
        <end position="67"/>
    </location>
</feature>
<protein>
    <submittedName>
        <fullName evidence="2">Uncharacterized protein</fullName>
    </submittedName>
</protein>
<gene>
    <name evidence="2" type="ORF">MALV_47820</name>
</gene>